<organism evidence="4 5">
    <name type="scientific">Delitschia confertaspora ATCC 74209</name>
    <dbReference type="NCBI Taxonomy" id="1513339"/>
    <lineage>
        <taxon>Eukaryota</taxon>
        <taxon>Fungi</taxon>
        <taxon>Dikarya</taxon>
        <taxon>Ascomycota</taxon>
        <taxon>Pezizomycotina</taxon>
        <taxon>Dothideomycetes</taxon>
        <taxon>Pleosporomycetidae</taxon>
        <taxon>Pleosporales</taxon>
        <taxon>Delitschiaceae</taxon>
        <taxon>Delitschia</taxon>
    </lineage>
</organism>
<evidence type="ECO:0000256" key="2">
    <source>
        <dbReference type="SAM" id="MobiDB-lite"/>
    </source>
</evidence>
<evidence type="ECO:0000256" key="1">
    <source>
        <dbReference type="ARBA" id="ARBA00022737"/>
    </source>
</evidence>
<protein>
    <recommendedName>
        <fullName evidence="3">Nephrocystin 3-like N-terminal domain-containing protein</fullName>
    </recommendedName>
</protein>
<dbReference type="Proteomes" id="UP000799536">
    <property type="component" value="Unassembled WGS sequence"/>
</dbReference>
<proteinExistence type="predicted"/>
<dbReference type="AlphaFoldDB" id="A0A9P4JIZ4"/>
<accession>A0A9P4JIZ4</accession>
<evidence type="ECO:0000259" key="3">
    <source>
        <dbReference type="Pfam" id="PF24883"/>
    </source>
</evidence>
<feature type="region of interest" description="Disordered" evidence="2">
    <location>
        <begin position="699"/>
        <end position="725"/>
    </location>
</feature>
<dbReference type="Pfam" id="PF24883">
    <property type="entry name" value="NPHP3_N"/>
    <property type="match status" value="1"/>
</dbReference>
<keyword evidence="5" id="KW-1185">Reference proteome</keyword>
<gene>
    <name evidence="4" type="ORF">GQ43DRAFT_441757</name>
</gene>
<keyword evidence="1" id="KW-0677">Repeat</keyword>
<dbReference type="PANTHER" id="PTHR40619:SF3">
    <property type="entry name" value="FUNGAL STAND N-TERMINAL GOODBYE DOMAIN-CONTAINING PROTEIN"/>
    <property type="match status" value="1"/>
</dbReference>
<dbReference type="EMBL" id="ML994032">
    <property type="protein sequence ID" value="KAF2200237.1"/>
    <property type="molecule type" value="Genomic_DNA"/>
</dbReference>
<evidence type="ECO:0000313" key="5">
    <source>
        <dbReference type="Proteomes" id="UP000799536"/>
    </source>
</evidence>
<evidence type="ECO:0000313" key="4">
    <source>
        <dbReference type="EMBL" id="KAF2200237.1"/>
    </source>
</evidence>
<feature type="region of interest" description="Disordered" evidence="2">
    <location>
        <begin position="36"/>
        <end position="73"/>
    </location>
</feature>
<comment type="caution">
    <text evidence="4">The sequence shown here is derived from an EMBL/GenBank/DDBJ whole genome shotgun (WGS) entry which is preliminary data.</text>
</comment>
<name>A0A9P4JIZ4_9PLEO</name>
<dbReference type="InterPro" id="IPR056884">
    <property type="entry name" value="NPHP3-like_N"/>
</dbReference>
<dbReference type="OrthoDB" id="5419927at2759"/>
<feature type="compositionally biased region" description="Polar residues" evidence="2">
    <location>
        <begin position="49"/>
        <end position="60"/>
    </location>
</feature>
<feature type="domain" description="Nephrocystin 3-like N-terminal" evidence="3">
    <location>
        <begin position="474"/>
        <end position="653"/>
    </location>
</feature>
<reference evidence="4" key="1">
    <citation type="journal article" date="2020" name="Stud. Mycol.">
        <title>101 Dothideomycetes genomes: a test case for predicting lifestyles and emergence of pathogens.</title>
        <authorList>
            <person name="Haridas S."/>
            <person name="Albert R."/>
            <person name="Binder M."/>
            <person name="Bloem J."/>
            <person name="Labutti K."/>
            <person name="Salamov A."/>
            <person name="Andreopoulos B."/>
            <person name="Baker S."/>
            <person name="Barry K."/>
            <person name="Bills G."/>
            <person name="Bluhm B."/>
            <person name="Cannon C."/>
            <person name="Castanera R."/>
            <person name="Culley D."/>
            <person name="Daum C."/>
            <person name="Ezra D."/>
            <person name="Gonzalez J."/>
            <person name="Henrissat B."/>
            <person name="Kuo A."/>
            <person name="Liang C."/>
            <person name="Lipzen A."/>
            <person name="Lutzoni F."/>
            <person name="Magnuson J."/>
            <person name="Mondo S."/>
            <person name="Nolan M."/>
            <person name="Ohm R."/>
            <person name="Pangilinan J."/>
            <person name="Park H.-J."/>
            <person name="Ramirez L."/>
            <person name="Alfaro M."/>
            <person name="Sun H."/>
            <person name="Tritt A."/>
            <person name="Yoshinaga Y."/>
            <person name="Zwiers L.-H."/>
            <person name="Turgeon B."/>
            <person name="Goodwin S."/>
            <person name="Spatafora J."/>
            <person name="Crous P."/>
            <person name="Grigoriev I."/>
        </authorList>
    </citation>
    <scope>NUCLEOTIDE SEQUENCE</scope>
    <source>
        <strain evidence="4">ATCC 74209</strain>
    </source>
</reference>
<sequence length="725" mass="82464">MPPMFKSSKNEENQQRKHRKFIARFLDNEAEKGIIPKVSAQYDPHTATYIPQSGTQSPDQSPALKPDDAVDLPGNDDLREALRRIKDLNLKPRLDIDVDTCSWEDVFLQMNDANGRHEARAKGFKGSLIKIWRAMGKNADDTTPFFDLIPGEKGLDILKAGLTICFQLAKKSFDKKAKIVGTFEDIPFVVMRAQVMRRNFPEDEELKNRCIQVYGTILASIADLIGYLLPDIEAKKILFFFNKRPSSGQIDDTLDRVKTAAEDLERLTKTRWEELLVHIKQRTDEIYDETAAHHKLGKETNSRVRKVESGVSFTRKAALQANKQLTSLQRTSDKINQRSERTFDSVTGIGQNVNHIKETGDKNHTLLEITYRDIQDLKAIAAHNRPEKALRSSDDCRTRNAFLQYFSEDRIVALVEKGLKEESRSQESNSRAFITIELLIKYMAVGRIQPRQDLEYIFRESHDFTAISMGQAHSLLSTDQFRQWSLPQRPSILLVNGNLKLAGSERMSAMSFMCASLAAGLGEVQKDAVIIHFFCGLHTASDDELTGPNGMMRSLIWQMILALDSRKLLSLEFVNTRPFREALEARDLPHLIYTFQRLVAELLLDTHVYCILDGIDWYEEYDFEYDLKAVVYGLRDLALNDQLHAVFKLLMTSANQSRSVAEILGLSREQCVSLREDLSDSDVVWKRKMEQDTEHLGRKGVSYAGVSNGWDSGDENGAPENSPYT</sequence>
<dbReference type="PANTHER" id="PTHR40619">
    <property type="entry name" value="FUNGAL STAND N-TERMINAL GOODBYE DOMAIN-CONTAINING PROTEIN"/>
    <property type="match status" value="1"/>
</dbReference>